<protein>
    <recommendedName>
        <fullName evidence="1">PH domain-containing protein</fullName>
    </recommendedName>
</protein>
<dbReference type="InterPro" id="IPR001849">
    <property type="entry name" value="PH_domain"/>
</dbReference>
<proteinExistence type="predicted"/>
<name>A0A1X7UJZ4_AMPQE</name>
<dbReference type="AlphaFoldDB" id="A0A1X7UJZ4"/>
<accession>A0A1X7UJZ4</accession>
<dbReference type="EnsemblMetazoa" id="Aqu2.1.27981_001">
    <property type="protein sequence ID" value="Aqu2.1.27981_001"/>
    <property type="gene ID" value="Aqu2.1.27981"/>
</dbReference>
<evidence type="ECO:0000313" key="2">
    <source>
        <dbReference type="EnsemblMetazoa" id="Aqu2.1.27981_001"/>
    </source>
</evidence>
<sequence length="344" mass="38001">TVWLVRKALIALSVMDDETSYFGLVEDHQFRFGVWKGETFFALSNFVADFDVEVYSESGSVSGYMFNVTYNNGKVLGSTYVSSQDSEERSKWTTSLRKGLGFAGLRCNANNTQLGSYLMKKLEISYRNGDIKKKKMVAVVGRQNGTDEIWVMNRQIHLDNKGVQVDPSESPYTWNDELDDMAPELTAVRKNKSSVRALIKAVHKSYGANTPAVLLTIGAEIICFHYDILNDKAYSVPASILTGAVSIGKSTASRIALACAGAQKSFITSATDSKIKSVTSKSTLGIALDDPKDAQDIAEKVMHHFDKGKSCSQTRTCIPRCTFMASVNSEFLKKFSELHPKFVL</sequence>
<evidence type="ECO:0000259" key="1">
    <source>
        <dbReference type="PROSITE" id="PS50003"/>
    </source>
</evidence>
<organism evidence="2">
    <name type="scientific">Amphimedon queenslandica</name>
    <name type="common">Sponge</name>
    <dbReference type="NCBI Taxonomy" id="400682"/>
    <lineage>
        <taxon>Eukaryota</taxon>
        <taxon>Metazoa</taxon>
        <taxon>Porifera</taxon>
        <taxon>Demospongiae</taxon>
        <taxon>Heteroscleromorpha</taxon>
        <taxon>Haplosclerida</taxon>
        <taxon>Niphatidae</taxon>
        <taxon>Amphimedon</taxon>
    </lineage>
</organism>
<dbReference type="InParanoid" id="A0A1X7UJZ4"/>
<feature type="domain" description="PH" evidence="1">
    <location>
        <begin position="1"/>
        <end position="101"/>
    </location>
</feature>
<dbReference type="PROSITE" id="PS50003">
    <property type="entry name" value="PH_DOMAIN"/>
    <property type="match status" value="1"/>
</dbReference>
<reference evidence="2" key="1">
    <citation type="submission" date="2017-05" db="UniProtKB">
        <authorList>
            <consortium name="EnsemblMetazoa"/>
        </authorList>
    </citation>
    <scope>IDENTIFICATION</scope>
</reference>